<dbReference type="AlphaFoldDB" id="A0A5D2BXY5"/>
<sequence>MVSEQSSILVHAPMTTERARIPPPGIAYGVRDVARTDVRGRARTEAHVSGATCVGSDSEAWFVVCTEASWRRVEALHAWGVARHARRMALVATALEAVMLKARVSDSFCVGLGSNLG</sequence>
<evidence type="ECO:0000313" key="2">
    <source>
        <dbReference type="Proteomes" id="UP000323506"/>
    </source>
</evidence>
<proteinExistence type="predicted"/>
<accession>A0A5D2BXY5</accession>
<protein>
    <submittedName>
        <fullName evidence="1">Uncharacterized protein</fullName>
    </submittedName>
</protein>
<dbReference type="Proteomes" id="UP000323506">
    <property type="component" value="Chromosome D07"/>
</dbReference>
<keyword evidence="2" id="KW-1185">Reference proteome</keyword>
<reference evidence="1 2" key="1">
    <citation type="submission" date="2019-06" db="EMBL/GenBank/DDBJ databases">
        <title>WGS assembly of Gossypium darwinii.</title>
        <authorList>
            <person name="Chen Z.J."/>
            <person name="Sreedasyam A."/>
            <person name="Ando A."/>
            <person name="Song Q."/>
            <person name="De L."/>
            <person name="Hulse-Kemp A."/>
            <person name="Ding M."/>
            <person name="Ye W."/>
            <person name="Kirkbride R."/>
            <person name="Jenkins J."/>
            <person name="Plott C."/>
            <person name="Lovell J."/>
            <person name="Lin Y.-M."/>
            <person name="Vaughn R."/>
            <person name="Liu B."/>
            <person name="Li W."/>
            <person name="Simpson S."/>
            <person name="Scheffler B."/>
            <person name="Saski C."/>
            <person name="Grover C."/>
            <person name="Hu G."/>
            <person name="Conover J."/>
            <person name="Carlson J."/>
            <person name="Shu S."/>
            <person name="Boston L."/>
            <person name="Williams M."/>
            <person name="Peterson D."/>
            <person name="Mcgee K."/>
            <person name="Jones D."/>
            <person name="Wendel J."/>
            <person name="Stelly D."/>
            <person name="Grimwood J."/>
            <person name="Schmutz J."/>
        </authorList>
    </citation>
    <scope>NUCLEOTIDE SEQUENCE [LARGE SCALE GENOMIC DNA]</scope>
    <source>
        <strain evidence="1">1808015.09</strain>
    </source>
</reference>
<dbReference type="EMBL" id="CM017707">
    <property type="protein sequence ID" value="TYG62181.1"/>
    <property type="molecule type" value="Genomic_DNA"/>
</dbReference>
<evidence type="ECO:0000313" key="1">
    <source>
        <dbReference type="EMBL" id="TYG62181.1"/>
    </source>
</evidence>
<name>A0A5D2BXY5_GOSDA</name>
<gene>
    <name evidence="1" type="ORF">ES288_D07G207800v1</name>
</gene>
<organism evidence="1 2">
    <name type="scientific">Gossypium darwinii</name>
    <name type="common">Darwin's cotton</name>
    <name type="synonym">Gossypium barbadense var. darwinii</name>
    <dbReference type="NCBI Taxonomy" id="34276"/>
    <lineage>
        <taxon>Eukaryota</taxon>
        <taxon>Viridiplantae</taxon>
        <taxon>Streptophyta</taxon>
        <taxon>Embryophyta</taxon>
        <taxon>Tracheophyta</taxon>
        <taxon>Spermatophyta</taxon>
        <taxon>Magnoliopsida</taxon>
        <taxon>eudicotyledons</taxon>
        <taxon>Gunneridae</taxon>
        <taxon>Pentapetalae</taxon>
        <taxon>rosids</taxon>
        <taxon>malvids</taxon>
        <taxon>Malvales</taxon>
        <taxon>Malvaceae</taxon>
        <taxon>Malvoideae</taxon>
        <taxon>Gossypium</taxon>
    </lineage>
</organism>